<dbReference type="GeneID" id="27983175"/>
<evidence type="ECO:0000256" key="4">
    <source>
        <dbReference type="ARBA" id="ARBA00022781"/>
    </source>
</evidence>
<evidence type="ECO:0000256" key="7">
    <source>
        <dbReference type="ARBA" id="ARBA00023310"/>
    </source>
</evidence>
<sequence length="184" mass="20587">MANVNIMSKVALPYAEALLNLAQYNNAIEKTNEDLSYISRILSESKDLQLFLENPLVVQSAKKNVLNKLFLNHISKNILKFLAVLVERRRIPILKNVIAKYFELSYKLESTVVAEITTAITFNETQKDSLTTKLKHVTASKQVNLVMKLDPSLIAGFTVKIGSKIIDTSLSGKLKQMALHLKGT</sequence>
<proteinExistence type="inferred from homology"/>
<protein>
    <submittedName>
        <fullName evidence="8">ATP synthase subunit delta</fullName>
    </submittedName>
</protein>
<keyword evidence="5" id="KW-0406">Ion transport</keyword>
<evidence type="ECO:0000256" key="6">
    <source>
        <dbReference type="ARBA" id="ARBA00023136"/>
    </source>
</evidence>
<dbReference type="InterPro" id="IPR000711">
    <property type="entry name" value="ATPase_OSCP/dsu"/>
</dbReference>
<dbReference type="SUPFAM" id="SSF47928">
    <property type="entry name" value="N-terminal domain of the delta subunit of the F1F0-ATP synthase"/>
    <property type="match status" value="1"/>
</dbReference>
<name>A0A173G011_GASCM</name>
<keyword evidence="6" id="KW-0472">Membrane</keyword>
<dbReference type="AlphaFoldDB" id="A0A173G011"/>
<comment type="similarity">
    <text evidence="2">Belongs to the ATPase delta chain family.</text>
</comment>
<organism evidence="8">
    <name type="scientific">Gastroclonium compressum</name>
    <name type="common">Red alga</name>
    <name type="synonym">Coeloseira compressa</name>
    <dbReference type="NCBI Taxonomy" id="1852973"/>
    <lineage>
        <taxon>Eukaryota</taxon>
        <taxon>Rhodophyta</taxon>
        <taxon>Florideophyceae</taxon>
        <taxon>Rhodymeniophycidae</taxon>
        <taxon>Rhodymeniales</taxon>
        <taxon>Champiaceae</taxon>
        <taxon>Coeloseira</taxon>
    </lineage>
</organism>
<dbReference type="PROSITE" id="PS00389">
    <property type="entry name" value="ATPASE_DELTA"/>
    <property type="match status" value="1"/>
</dbReference>
<dbReference type="NCBIfam" id="TIGR01145">
    <property type="entry name" value="ATP_synt_delta"/>
    <property type="match status" value="1"/>
</dbReference>
<evidence type="ECO:0000256" key="5">
    <source>
        <dbReference type="ARBA" id="ARBA00023065"/>
    </source>
</evidence>
<reference evidence="8" key="1">
    <citation type="submission" date="2015-11" db="EMBL/GenBank/DDBJ databases">
        <authorList>
            <person name="Zhang Y."/>
            <person name="Guo Z."/>
        </authorList>
    </citation>
    <scope>NUCLEOTIDE SEQUENCE</scope>
</reference>
<reference evidence="8" key="2">
    <citation type="submission" date="2016-06" db="EMBL/GenBank/DDBJ databases">
        <title>Genomic and phylogenetic analysis of Gastroclonium compressum supports its reinstatement to Coeloseira (Champiaceae, Rhodophyta).</title>
        <authorList>
            <person name="Kilpatrick Z."/>
            <person name="Hughey J.R."/>
        </authorList>
    </citation>
    <scope>NUCLEOTIDE SEQUENCE</scope>
</reference>
<keyword evidence="7" id="KW-0066">ATP synthesis</keyword>
<evidence type="ECO:0000313" key="8">
    <source>
        <dbReference type="EMBL" id="ANH09609.1"/>
    </source>
</evidence>
<dbReference type="InterPro" id="IPR026015">
    <property type="entry name" value="ATP_synth_OSCP/delta_N_sf"/>
</dbReference>
<dbReference type="PANTHER" id="PTHR11910">
    <property type="entry name" value="ATP SYNTHASE DELTA CHAIN"/>
    <property type="match status" value="1"/>
</dbReference>
<dbReference type="PRINTS" id="PR00125">
    <property type="entry name" value="ATPASEDELTA"/>
</dbReference>
<dbReference type="GO" id="GO:0016020">
    <property type="term" value="C:membrane"/>
    <property type="evidence" value="ECO:0007669"/>
    <property type="project" value="UniProtKB-SubCell"/>
</dbReference>
<keyword evidence="8" id="KW-0934">Plastid</keyword>
<dbReference type="Pfam" id="PF00213">
    <property type="entry name" value="OSCP"/>
    <property type="match status" value="1"/>
</dbReference>
<dbReference type="Gene3D" id="1.10.520.20">
    <property type="entry name" value="N-terminal domain of the delta subunit of the F1F0-ATP synthase"/>
    <property type="match status" value="1"/>
</dbReference>
<dbReference type="InterPro" id="IPR020781">
    <property type="entry name" value="ATPase_OSCP/d_CS"/>
</dbReference>
<evidence type="ECO:0000256" key="1">
    <source>
        <dbReference type="ARBA" id="ARBA00004370"/>
    </source>
</evidence>
<evidence type="ECO:0000256" key="2">
    <source>
        <dbReference type="ARBA" id="ARBA00007046"/>
    </source>
</evidence>
<dbReference type="GO" id="GO:0046933">
    <property type="term" value="F:proton-transporting ATP synthase activity, rotational mechanism"/>
    <property type="evidence" value="ECO:0007669"/>
    <property type="project" value="InterPro"/>
</dbReference>
<dbReference type="EMBL" id="KU053957">
    <property type="protein sequence ID" value="ANH09609.1"/>
    <property type="molecule type" value="Genomic_DNA"/>
</dbReference>
<accession>A0A173G011</accession>
<evidence type="ECO:0000256" key="3">
    <source>
        <dbReference type="ARBA" id="ARBA00022448"/>
    </source>
</evidence>
<keyword evidence="4" id="KW-0375">Hydrogen ion transport</keyword>
<gene>
    <name evidence="8" type="primary">atpD</name>
</gene>
<geneLocation type="plastid" evidence="8"/>
<comment type="subcellular location">
    <subcellularLocation>
        <location evidence="1">Membrane</location>
    </subcellularLocation>
</comment>
<dbReference type="HAMAP" id="MF_01416">
    <property type="entry name" value="ATP_synth_delta_bact"/>
    <property type="match status" value="1"/>
</dbReference>
<dbReference type="RefSeq" id="YP_009257526.1">
    <property type="nucleotide sequence ID" value="NC_030338.1"/>
</dbReference>
<keyword evidence="3" id="KW-0813">Transport</keyword>